<dbReference type="Pfam" id="PF07686">
    <property type="entry name" value="V-set"/>
    <property type="match status" value="1"/>
</dbReference>
<sequence>MLLEYLVLGVITSLLTGAECEETEVFAEAGSQAVLPCKGSHSYHMSPCIVWTKAKKGTVWRKDRSGLQYWGSNWTSKGVRRVQCPHSRFERNDFSLQINNVREEDGGQYSCRVTDGHMLTERLVMLRIIKVSVSSSVPMWGSDASISCQVTPWPQGASLQWTLNNNTFKPRTESASDTDVHVVREKATLKLSGIWTCLVGYRGKEGRASAALTVKGIITPPTDGTKVYAAVGSAVTLPCVFSSGLTPSNPVWEKLKPGFLFYPAPGLLPASFSLSSTSSQPLGDKSGSLREVGFEDEGRYRCSGTVDQQQLTRNMQLVVAKIVSSTPLKKTGSVTLTCQLTDAKGVTDYEWVHVVSDLNGSQSVQSVQKGNTLSIDTTSEENQGEWACRFYGKDGVLGNVTYHNQMMSGLSGHTSSQTPHNTAAVLGLSLFLLVLLLILVQMFKNHQRRKKIFQFPALETIVHTNSNEQEERARNQEKM</sequence>
<dbReference type="GO" id="GO:1990782">
    <property type="term" value="F:protein tyrosine kinase binding"/>
    <property type="evidence" value="ECO:0007669"/>
    <property type="project" value="TreeGrafter"/>
</dbReference>
<feature type="transmembrane region" description="Helical" evidence="1">
    <location>
        <begin position="423"/>
        <end position="443"/>
    </location>
</feature>
<dbReference type="AlphaFoldDB" id="A0AAN7XIL3"/>
<evidence type="ECO:0000259" key="3">
    <source>
        <dbReference type="PROSITE" id="PS50835"/>
    </source>
</evidence>
<dbReference type="GO" id="GO:0042289">
    <property type="term" value="F:MHC class II protein binding"/>
    <property type="evidence" value="ECO:0007669"/>
    <property type="project" value="TreeGrafter"/>
</dbReference>
<dbReference type="InterPro" id="IPR013106">
    <property type="entry name" value="Ig_V-set"/>
</dbReference>
<dbReference type="Gene3D" id="2.60.40.10">
    <property type="entry name" value="Immunoglobulins"/>
    <property type="match status" value="4"/>
</dbReference>
<accession>A0AAN7XIL3</accession>
<feature type="signal peptide" evidence="2">
    <location>
        <begin position="1"/>
        <end position="20"/>
    </location>
</feature>
<dbReference type="InterPro" id="IPR036179">
    <property type="entry name" value="Ig-like_dom_sf"/>
</dbReference>
<reference evidence="4 5" key="1">
    <citation type="journal article" date="2023" name="Genes (Basel)">
        <title>Chromosome-Level Genome Assembly and Circadian Gene Repertoire of the Patagonia Blennie Eleginops maclovinus-The Closest Ancestral Proxy of Antarctic Cryonotothenioids.</title>
        <authorList>
            <person name="Cheng C.C."/>
            <person name="Rivera-Colon A.G."/>
            <person name="Minhas B.F."/>
            <person name="Wilson L."/>
            <person name="Rayamajhi N."/>
            <person name="Vargas-Chacoff L."/>
            <person name="Catchen J.M."/>
        </authorList>
    </citation>
    <scope>NUCLEOTIDE SEQUENCE [LARGE SCALE GENOMIC DNA]</scope>
    <source>
        <strain evidence="4">JMC-PN-2008</strain>
    </source>
</reference>
<dbReference type="PANTHER" id="PTHR11422:SF12">
    <property type="entry name" value="MICROFIBRIL-ASSOCIATED GLYCOPROTEIN 3"/>
    <property type="match status" value="1"/>
</dbReference>
<dbReference type="PANTHER" id="PTHR11422">
    <property type="entry name" value="T-CELL SURFACE GLYCOPROTEIN CD4"/>
    <property type="match status" value="1"/>
</dbReference>
<proteinExistence type="predicted"/>
<dbReference type="InterPro" id="IPR007110">
    <property type="entry name" value="Ig-like_dom"/>
</dbReference>
<keyword evidence="5" id="KW-1185">Reference proteome</keyword>
<dbReference type="PROSITE" id="PS50835">
    <property type="entry name" value="IG_LIKE"/>
    <property type="match status" value="4"/>
</dbReference>
<dbReference type="InterPro" id="IPR013783">
    <property type="entry name" value="Ig-like_fold"/>
</dbReference>
<evidence type="ECO:0000256" key="1">
    <source>
        <dbReference type="SAM" id="Phobius"/>
    </source>
</evidence>
<feature type="domain" description="Ig-like" evidence="3">
    <location>
        <begin position="315"/>
        <end position="389"/>
    </location>
</feature>
<dbReference type="SUPFAM" id="SSF48726">
    <property type="entry name" value="Immunoglobulin"/>
    <property type="match status" value="3"/>
</dbReference>
<feature type="domain" description="Ig-like" evidence="3">
    <location>
        <begin position="141"/>
        <end position="213"/>
    </location>
</feature>
<dbReference type="GO" id="GO:0009897">
    <property type="term" value="C:external side of plasma membrane"/>
    <property type="evidence" value="ECO:0007669"/>
    <property type="project" value="TreeGrafter"/>
</dbReference>
<comment type="caution">
    <text evidence="4">The sequence shown here is derived from an EMBL/GenBank/DDBJ whole genome shotgun (WGS) entry which is preliminary data.</text>
</comment>
<dbReference type="InterPro" id="IPR003599">
    <property type="entry name" value="Ig_sub"/>
</dbReference>
<keyword evidence="2" id="KW-0732">Signal</keyword>
<feature type="domain" description="Ig-like" evidence="3">
    <location>
        <begin position="30"/>
        <end position="124"/>
    </location>
</feature>
<dbReference type="GO" id="GO:0045121">
    <property type="term" value="C:membrane raft"/>
    <property type="evidence" value="ECO:0007669"/>
    <property type="project" value="TreeGrafter"/>
</dbReference>
<feature type="chain" id="PRO_5042811761" description="Ig-like domain-containing protein" evidence="2">
    <location>
        <begin position="21"/>
        <end position="479"/>
    </location>
</feature>
<evidence type="ECO:0000313" key="4">
    <source>
        <dbReference type="EMBL" id="KAK5861782.1"/>
    </source>
</evidence>
<evidence type="ECO:0000256" key="2">
    <source>
        <dbReference type="SAM" id="SignalP"/>
    </source>
</evidence>
<name>A0AAN7XIL3_ELEMC</name>
<evidence type="ECO:0000313" key="5">
    <source>
        <dbReference type="Proteomes" id="UP001346869"/>
    </source>
</evidence>
<keyword evidence="1" id="KW-1133">Transmembrane helix</keyword>
<dbReference type="GO" id="GO:0035723">
    <property type="term" value="P:interleukin-15-mediated signaling pathway"/>
    <property type="evidence" value="ECO:0007669"/>
    <property type="project" value="TreeGrafter"/>
</dbReference>
<protein>
    <recommendedName>
        <fullName evidence="3">Ig-like domain-containing protein</fullName>
    </recommendedName>
</protein>
<keyword evidence="1" id="KW-0472">Membrane</keyword>
<gene>
    <name evidence="4" type="ORF">PBY51_017232</name>
</gene>
<dbReference type="SMART" id="SM00408">
    <property type="entry name" value="IGc2"/>
    <property type="match status" value="3"/>
</dbReference>
<organism evidence="4 5">
    <name type="scientific">Eleginops maclovinus</name>
    <name type="common">Patagonian blennie</name>
    <name type="synonym">Eleginus maclovinus</name>
    <dbReference type="NCBI Taxonomy" id="56733"/>
    <lineage>
        <taxon>Eukaryota</taxon>
        <taxon>Metazoa</taxon>
        <taxon>Chordata</taxon>
        <taxon>Craniata</taxon>
        <taxon>Vertebrata</taxon>
        <taxon>Euteleostomi</taxon>
        <taxon>Actinopterygii</taxon>
        <taxon>Neopterygii</taxon>
        <taxon>Teleostei</taxon>
        <taxon>Neoteleostei</taxon>
        <taxon>Acanthomorphata</taxon>
        <taxon>Eupercaria</taxon>
        <taxon>Perciformes</taxon>
        <taxon>Notothenioidei</taxon>
        <taxon>Eleginopidae</taxon>
        <taxon>Eleginops</taxon>
    </lineage>
</organism>
<keyword evidence="1" id="KW-0812">Transmembrane</keyword>
<dbReference type="SMART" id="SM00409">
    <property type="entry name" value="IG"/>
    <property type="match status" value="4"/>
</dbReference>
<dbReference type="GO" id="GO:0042110">
    <property type="term" value="P:T cell activation"/>
    <property type="evidence" value="ECO:0007669"/>
    <property type="project" value="TreeGrafter"/>
</dbReference>
<dbReference type="GO" id="GO:0070374">
    <property type="term" value="P:positive regulation of ERK1 and ERK2 cascade"/>
    <property type="evidence" value="ECO:0007669"/>
    <property type="project" value="TreeGrafter"/>
</dbReference>
<reference evidence="4 5" key="2">
    <citation type="journal article" date="2023" name="Mol. Biol. Evol.">
        <title>Genomics of Secondarily Temperate Adaptation in the Only Non-Antarctic Icefish.</title>
        <authorList>
            <person name="Rivera-Colon A.G."/>
            <person name="Rayamajhi N."/>
            <person name="Minhas B.F."/>
            <person name="Madrigal G."/>
            <person name="Bilyk K.T."/>
            <person name="Yoon V."/>
            <person name="Hune M."/>
            <person name="Gregory S."/>
            <person name="Cheng C.H.C."/>
            <person name="Catchen J.M."/>
        </authorList>
    </citation>
    <scope>NUCLEOTIDE SEQUENCE [LARGE SCALE GENOMIC DNA]</scope>
    <source>
        <strain evidence="4">JMC-PN-2008</strain>
    </source>
</reference>
<dbReference type="EMBL" id="JAUZQC010000012">
    <property type="protein sequence ID" value="KAK5861782.1"/>
    <property type="molecule type" value="Genomic_DNA"/>
</dbReference>
<dbReference type="Proteomes" id="UP001346869">
    <property type="component" value="Unassembled WGS sequence"/>
</dbReference>
<dbReference type="InterPro" id="IPR003598">
    <property type="entry name" value="Ig_sub2"/>
</dbReference>
<feature type="domain" description="Ig-like" evidence="3">
    <location>
        <begin position="220"/>
        <end position="312"/>
    </location>
</feature>